<name>A0ABY5D4H4_9ACTN</name>
<dbReference type="SUPFAM" id="SSF49777">
    <property type="entry name" value="PEBP-like"/>
    <property type="match status" value="1"/>
</dbReference>
<evidence type="ECO:0000259" key="2">
    <source>
        <dbReference type="PROSITE" id="PS50835"/>
    </source>
</evidence>
<dbReference type="Gene3D" id="3.90.280.10">
    <property type="entry name" value="PEBP-like"/>
    <property type="match status" value="1"/>
</dbReference>
<dbReference type="EMBL" id="CP099837">
    <property type="protein sequence ID" value="USY17750.1"/>
    <property type="molecule type" value="Genomic_DNA"/>
</dbReference>
<evidence type="ECO:0000313" key="4">
    <source>
        <dbReference type="Proteomes" id="UP001055940"/>
    </source>
</evidence>
<sequence length="193" mass="19979">MSSLRTTAAHGVPRTPPGARVGALVAGAALLASTGCGMSSELRAEMPTDINVTSPMMQEGQPLPSAYTCEADGEPVSPPLSWSGLPDDVGSIALVMDDPGAAVVFWMVYDLDPQLVELRQNTVPGNAKLGQNTFGDSAYGAPCPEEGDVHEYRFTVYALDGTLDLPEGAALSLTLDGIAEQAVARGTLVTSSE</sequence>
<accession>A0ABY5D4H4</accession>
<comment type="similarity">
    <text evidence="1">Belongs to the UPF0098 family.</text>
</comment>
<dbReference type="Proteomes" id="UP001055940">
    <property type="component" value="Chromosome"/>
</dbReference>
<dbReference type="PANTHER" id="PTHR30289:SF1">
    <property type="entry name" value="PEBP (PHOSPHATIDYLETHANOLAMINE-BINDING PROTEIN) FAMILY PROTEIN"/>
    <property type="match status" value="1"/>
</dbReference>
<reference evidence="3" key="1">
    <citation type="submission" date="2022-06" db="EMBL/GenBank/DDBJ databases">
        <authorList>
            <person name="Ping M."/>
        </authorList>
    </citation>
    <scope>NUCLEOTIDE SEQUENCE</scope>
    <source>
        <strain evidence="3">JCM11759T</strain>
    </source>
</reference>
<evidence type="ECO:0000313" key="3">
    <source>
        <dbReference type="EMBL" id="USY17750.1"/>
    </source>
</evidence>
<dbReference type="InterPro" id="IPR008914">
    <property type="entry name" value="PEBP"/>
</dbReference>
<dbReference type="PROSITE" id="PS50835">
    <property type="entry name" value="IG_LIKE"/>
    <property type="match status" value="1"/>
</dbReference>
<dbReference type="PANTHER" id="PTHR30289">
    <property type="entry name" value="UNCHARACTERIZED PROTEIN YBCL-RELATED"/>
    <property type="match status" value="1"/>
</dbReference>
<proteinExistence type="inferred from homology"/>
<dbReference type="NCBIfam" id="TIGR00481">
    <property type="entry name" value="YbhB/YbcL family Raf kinase inhibitor-like protein"/>
    <property type="match status" value="1"/>
</dbReference>
<organism evidence="3 4">
    <name type="scientific">Nocardiopsis exhalans</name>
    <dbReference type="NCBI Taxonomy" id="163604"/>
    <lineage>
        <taxon>Bacteria</taxon>
        <taxon>Bacillati</taxon>
        <taxon>Actinomycetota</taxon>
        <taxon>Actinomycetes</taxon>
        <taxon>Streptosporangiales</taxon>
        <taxon>Nocardiopsidaceae</taxon>
        <taxon>Nocardiopsis</taxon>
    </lineage>
</organism>
<feature type="domain" description="Ig-like" evidence="2">
    <location>
        <begin position="47"/>
        <end position="82"/>
    </location>
</feature>
<dbReference type="Pfam" id="PF01161">
    <property type="entry name" value="PBP"/>
    <property type="match status" value="1"/>
</dbReference>
<keyword evidence="4" id="KW-1185">Reference proteome</keyword>
<dbReference type="CDD" id="cd00865">
    <property type="entry name" value="PEBP_bact_arch"/>
    <property type="match status" value="1"/>
</dbReference>
<evidence type="ECO:0000256" key="1">
    <source>
        <dbReference type="ARBA" id="ARBA00007120"/>
    </source>
</evidence>
<gene>
    <name evidence="3" type="ORF">NE857_20740</name>
</gene>
<dbReference type="GO" id="GO:0004860">
    <property type="term" value="F:protein kinase inhibitor activity"/>
    <property type="evidence" value="ECO:0007669"/>
    <property type="project" value="UniProtKB-KW"/>
</dbReference>
<protein>
    <submittedName>
        <fullName evidence="3">YbhB/YbcL family Raf kinase inhibitor-like protein</fullName>
    </submittedName>
</protein>
<dbReference type="InterPro" id="IPR036610">
    <property type="entry name" value="PEBP-like_sf"/>
</dbReference>
<dbReference type="InterPro" id="IPR005247">
    <property type="entry name" value="YbhB_YbcL/LppC-like"/>
</dbReference>
<keyword evidence="3" id="KW-0649">Protein kinase inhibitor</keyword>
<dbReference type="InterPro" id="IPR007110">
    <property type="entry name" value="Ig-like_dom"/>
</dbReference>